<reference evidence="2" key="2">
    <citation type="journal article" date="2023" name="Microbiol Resour">
        <title>Decontamination and Annotation of the Draft Genome Sequence of the Oomycete Lagenidium giganteum ARSEF 373.</title>
        <authorList>
            <person name="Morgan W.R."/>
            <person name="Tartar A."/>
        </authorList>
    </citation>
    <scope>NUCLEOTIDE SEQUENCE</scope>
    <source>
        <strain evidence="2">ARSEF 373</strain>
    </source>
</reference>
<sequence>MASATLDAFDDDLLGSPDSSLLVLDDDEDGNAKPDDAEDAVMDMAVTTQQGLSGDDLLLIQDLLDQSDALLLAEVADAVDVSTLLESPPPRSDFSSGTEELDDEHAFSDNDGNSSGLESLVVAEETAAESSVSDESDSEVDEVDDTLPQLELLAKERAYLEAQVEFLQSRKRMTRKRRPDATARDDFAVQLANAKHNRKLLSELVQLQRLAMDNMRSMLTFAPVNDVVSTFYLKWRAHASCNVD</sequence>
<protein>
    <submittedName>
        <fullName evidence="2">Uncharacterized protein</fullName>
    </submittedName>
</protein>
<dbReference type="EMBL" id="DAKRPA010000265">
    <property type="protein sequence ID" value="DAZ94157.1"/>
    <property type="molecule type" value="Genomic_DNA"/>
</dbReference>
<feature type="region of interest" description="Disordered" evidence="1">
    <location>
        <begin position="84"/>
        <end position="116"/>
    </location>
</feature>
<keyword evidence="3" id="KW-1185">Reference proteome</keyword>
<dbReference type="AlphaFoldDB" id="A0AAV2YHT6"/>
<proteinExistence type="predicted"/>
<reference evidence="2" key="1">
    <citation type="submission" date="2022-11" db="EMBL/GenBank/DDBJ databases">
        <authorList>
            <person name="Morgan W.R."/>
            <person name="Tartar A."/>
        </authorList>
    </citation>
    <scope>NUCLEOTIDE SEQUENCE</scope>
    <source>
        <strain evidence="2">ARSEF 373</strain>
    </source>
</reference>
<feature type="compositionally biased region" description="Low complexity" evidence="1">
    <location>
        <begin position="14"/>
        <end position="23"/>
    </location>
</feature>
<organism evidence="2 3">
    <name type="scientific">Lagenidium giganteum</name>
    <dbReference type="NCBI Taxonomy" id="4803"/>
    <lineage>
        <taxon>Eukaryota</taxon>
        <taxon>Sar</taxon>
        <taxon>Stramenopiles</taxon>
        <taxon>Oomycota</taxon>
        <taxon>Peronosporomycetes</taxon>
        <taxon>Pythiales</taxon>
        <taxon>Pythiaceae</taxon>
    </lineage>
</organism>
<evidence type="ECO:0000313" key="2">
    <source>
        <dbReference type="EMBL" id="DAZ94157.1"/>
    </source>
</evidence>
<comment type="caution">
    <text evidence="2">The sequence shown here is derived from an EMBL/GenBank/DDBJ whole genome shotgun (WGS) entry which is preliminary data.</text>
</comment>
<gene>
    <name evidence="2" type="ORF">N0F65_008249</name>
</gene>
<accession>A0AAV2YHT6</accession>
<evidence type="ECO:0000256" key="1">
    <source>
        <dbReference type="SAM" id="MobiDB-lite"/>
    </source>
</evidence>
<name>A0AAV2YHT6_9STRA</name>
<dbReference type="Proteomes" id="UP001146120">
    <property type="component" value="Unassembled WGS sequence"/>
</dbReference>
<feature type="region of interest" description="Disordered" evidence="1">
    <location>
        <begin position="1"/>
        <end position="37"/>
    </location>
</feature>
<evidence type="ECO:0000313" key="3">
    <source>
        <dbReference type="Proteomes" id="UP001146120"/>
    </source>
</evidence>